<name>A0AAN9PZ25_CANGL</name>
<organism evidence="1 2">
    <name type="scientific">Canavalia gladiata</name>
    <name type="common">Sword bean</name>
    <name type="synonym">Dolichos gladiatus</name>
    <dbReference type="NCBI Taxonomy" id="3824"/>
    <lineage>
        <taxon>Eukaryota</taxon>
        <taxon>Viridiplantae</taxon>
        <taxon>Streptophyta</taxon>
        <taxon>Embryophyta</taxon>
        <taxon>Tracheophyta</taxon>
        <taxon>Spermatophyta</taxon>
        <taxon>Magnoliopsida</taxon>
        <taxon>eudicotyledons</taxon>
        <taxon>Gunneridae</taxon>
        <taxon>Pentapetalae</taxon>
        <taxon>rosids</taxon>
        <taxon>fabids</taxon>
        <taxon>Fabales</taxon>
        <taxon>Fabaceae</taxon>
        <taxon>Papilionoideae</taxon>
        <taxon>50 kb inversion clade</taxon>
        <taxon>NPAAA clade</taxon>
        <taxon>indigoferoid/millettioid clade</taxon>
        <taxon>Phaseoleae</taxon>
        <taxon>Canavalia</taxon>
    </lineage>
</organism>
<comment type="caution">
    <text evidence="1">The sequence shown here is derived from an EMBL/GenBank/DDBJ whole genome shotgun (WGS) entry which is preliminary data.</text>
</comment>
<dbReference type="EMBL" id="JAYMYQ010000008">
    <property type="protein sequence ID" value="KAK7316491.1"/>
    <property type="molecule type" value="Genomic_DNA"/>
</dbReference>
<evidence type="ECO:0000313" key="1">
    <source>
        <dbReference type="EMBL" id="KAK7316491.1"/>
    </source>
</evidence>
<accession>A0AAN9PZ25</accession>
<dbReference type="Proteomes" id="UP001367508">
    <property type="component" value="Unassembled WGS sequence"/>
</dbReference>
<keyword evidence="2" id="KW-1185">Reference proteome</keyword>
<evidence type="ECO:0000313" key="2">
    <source>
        <dbReference type="Proteomes" id="UP001367508"/>
    </source>
</evidence>
<sequence>MATVKPQYIGRCVASEHSSSSPSPSPYAFRFKHLLSIHRHLQDSCKFCCSRFRGERSNVELYFMFERAIIHSGAIELLGESFSSSRKKNKPLSTRLSCMHCKPYQEQPNFHCCHWQPSLIAQGQFF</sequence>
<gene>
    <name evidence="1" type="ORF">VNO77_35557</name>
</gene>
<reference evidence="1 2" key="1">
    <citation type="submission" date="2024-01" db="EMBL/GenBank/DDBJ databases">
        <title>The genomes of 5 underutilized Papilionoideae crops provide insights into root nodulation and disease resistanc.</title>
        <authorList>
            <person name="Jiang F."/>
        </authorList>
    </citation>
    <scope>NUCLEOTIDE SEQUENCE [LARGE SCALE GENOMIC DNA]</scope>
    <source>
        <strain evidence="1">LVBAO_FW01</strain>
        <tissue evidence="1">Leaves</tissue>
    </source>
</reference>
<proteinExistence type="predicted"/>
<protein>
    <submittedName>
        <fullName evidence="1">Uncharacterized protein</fullName>
    </submittedName>
</protein>
<dbReference type="AlphaFoldDB" id="A0AAN9PZ25"/>